<accession>A0A6A7AHT3</accession>
<evidence type="ECO:0000256" key="1">
    <source>
        <dbReference type="SAM" id="MobiDB-lite"/>
    </source>
</evidence>
<feature type="region of interest" description="Disordered" evidence="1">
    <location>
        <begin position="51"/>
        <end position="86"/>
    </location>
</feature>
<feature type="region of interest" description="Disordered" evidence="1">
    <location>
        <begin position="1"/>
        <end position="21"/>
    </location>
</feature>
<reference evidence="2" key="1">
    <citation type="journal article" date="2020" name="Stud. Mycol.">
        <title>101 Dothideomycetes genomes: a test case for predicting lifestyles and emergence of pathogens.</title>
        <authorList>
            <person name="Haridas S."/>
            <person name="Albert R."/>
            <person name="Binder M."/>
            <person name="Bloem J."/>
            <person name="Labutti K."/>
            <person name="Salamov A."/>
            <person name="Andreopoulos B."/>
            <person name="Baker S."/>
            <person name="Barry K."/>
            <person name="Bills G."/>
            <person name="Bluhm B."/>
            <person name="Cannon C."/>
            <person name="Castanera R."/>
            <person name="Culley D."/>
            <person name="Daum C."/>
            <person name="Ezra D."/>
            <person name="Gonzalez J."/>
            <person name="Henrissat B."/>
            <person name="Kuo A."/>
            <person name="Liang C."/>
            <person name="Lipzen A."/>
            <person name="Lutzoni F."/>
            <person name="Magnuson J."/>
            <person name="Mondo S."/>
            <person name="Nolan M."/>
            <person name="Ohm R."/>
            <person name="Pangilinan J."/>
            <person name="Park H.-J."/>
            <person name="Ramirez L."/>
            <person name="Alfaro M."/>
            <person name="Sun H."/>
            <person name="Tritt A."/>
            <person name="Yoshinaga Y."/>
            <person name="Zwiers L.-H."/>
            <person name="Turgeon B."/>
            <person name="Goodwin S."/>
            <person name="Spatafora J."/>
            <person name="Crous P."/>
            <person name="Grigoriev I."/>
        </authorList>
    </citation>
    <scope>NUCLEOTIDE SEQUENCE</scope>
    <source>
        <strain evidence="2">CBS 113818</strain>
    </source>
</reference>
<keyword evidence="3" id="KW-1185">Reference proteome</keyword>
<proteinExistence type="predicted"/>
<evidence type="ECO:0000313" key="2">
    <source>
        <dbReference type="EMBL" id="KAF2832860.1"/>
    </source>
</evidence>
<organism evidence="2 3">
    <name type="scientific">Ophiobolus disseminans</name>
    <dbReference type="NCBI Taxonomy" id="1469910"/>
    <lineage>
        <taxon>Eukaryota</taxon>
        <taxon>Fungi</taxon>
        <taxon>Dikarya</taxon>
        <taxon>Ascomycota</taxon>
        <taxon>Pezizomycotina</taxon>
        <taxon>Dothideomycetes</taxon>
        <taxon>Pleosporomycetidae</taxon>
        <taxon>Pleosporales</taxon>
        <taxon>Pleosporineae</taxon>
        <taxon>Phaeosphaeriaceae</taxon>
        <taxon>Ophiobolus</taxon>
    </lineage>
</organism>
<sequence>MKNCLQESHSQPQPQPPHEHHIKLNTSLVSQLQYLSYPLLHYTYITTPLLETTAPPTPPWTPSPPSKSKNTPTTSSSHTRKPYSAPSTHLLRAIGVLSLVPRTAGTPHMLLSTIVCGARGGRA</sequence>
<feature type="compositionally biased region" description="Pro residues" evidence="1">
    <location>
        <begin position="55"/>
        <end position="65"/>
    </location>
</feature>
<dbReference type="EMBL" id="MU006216">
    <property type="protein sequence ID" value="KAF2832860.1"/>
    <property type="molecule type" value="Genomic_DNA"/>
</dbReference>
<evidence type="ECO:0000313" key="3">
    <source>
        <dbReference type="Proteomes" id="UP000799424"/>
    </source>
</evidence>
<protein>
    <submittedName>
        <fullName evidence="2">Uncharacterized protein</fullName>
    </submittedName>
</protein>
<name>A0A6A7AHT3_9PLEO</name>
<dbReference type="AlphaFoldDB" id="A0A6A7AHT3"/>
<feature type="compositionally biased region" description="Low complexity" evidence="1">
    <location>
        <begin position="66"/>
        <end position="77"/>
    </location>
</feature>
<feature type="compositionally biased region" description="Low complexity" evidence="1">
    <location>
        <begin position="1"/>
        <end position="12"/>
    </location>
</feature>
<gene>
    <name evidence="2" type="ORF">CC86DRAFT_1146</name>
</gene>
<dbReference type="Proteomes" id="UP000799424">
    <property type="component" value="Unassembled WGS sequence"/>
</dbReference>